<dbReference type="AlphaFoldDB" id="A0A927C6T3"/>
<gene>
    <name evidence="2" type="ORF">IDH45_01140</name>
</gene>
<dbReference type="GO" id="GO:0016423">
    <property type="term" value="F:tRNA (guanine) methyltransferase activity"/>
    <property type="evidence" value="ECO:0007669"/>
    <property type="project" value="TreeGrafter"/>
</dbReference>
<dbReference type="PANTHER" id="PTHR14911:SF13">
    <property type="entry name" value="TRNA (GUANINE(6)-N2)-METHYLTRANSFERASE THUMP3"/>
    <property type="match status" value="1"/>
</dbReference>
<proteinExistence type="predicted"/>
<dbReference type="SUPFAM" id="SSF53335">
    <property type="entry name" value="S-adenosyl-L-methionine-dependent methyltransferases"/>
    <property type="match status" value="1"/>
</dbReference>
<keyword evidence="2" id="KW-0489">Methyltransferase</keyword>
<protein>
    <submittedName>
        <fullName evidence="2">RNA methyltransferase</fullName>
    </submittedName>
</protein>
<dbReference type="Pfam" id="PF01170">
    <property type="entry name" value="UPF0020"/>
    <property type="match status" value="1"/>
</dbReference>
<keyword evidence="3" id="KW-1185">Reference proteome</keyword>
<dbReference type="Gene3D" id="3.40.50.150">
    <property type="entry name" value="Vaccinia Virus protein VP39"/>
    <property type="match status" value="1"/>
</dbReference>
<evidence type="ECO:0000313" key="3">
    <source>
        <dbReference type="Proteomes" id="UP000639396"/>
    </source>
</evidence>
<sequence>MEKRTVFGADASAGSHLLCSPVAFEPSRSPFVKERIDVLYQGDSVSAIARQLPGLQLSGSTFKVIFVKKNDLEPPHNIEYAGQRAIERELGASIAGTADVHKPDHTFGVVTVGGRWYFGRYRKAEPVWLHHMKKPHSYSIALPTRIARAIVNIAVPDPQAAIRAIDPCCGIGTVLVEALSMGIAITGRDINPLAVRGARANIASFGLTGEVALGSIADIEASYDAAIVDMPYNRVTRISPEEQLSILHHTRRIANKAVIVTTGDIDEQVTGAGFAIRDRCAVRKGAFSRHILICT</sequence>
<evidence type="ECO:0000313" key="2">
    <source>
        <dbReference type="EMBL" id="MBD2860591.1"/>
    </source>
</evidence>
<dbReference type="Proteomes" id="UP000639396">
    <property type="component" value="Unassembled WGS sequence"/>
</dbReference>
<reference evidence="2" key="1">
    <citation type="submission" date="2020-09" db="EMBL/GenBank/DDBJ databases">
        <title>A novel bacterium of genus Paenibacillus, isolated from South China Sea.</title>
        <authorList>
            <person name="Huang H."/>
            <person name="Mo K."/>
            <person name="Hu Y."/>
        </authorList>
    </citation>
    <scope>NUCLEOTIDE SEQUENCE</scope>
    <source>
        <strain evidence="2">IB182363</strain>
    </source>
</reference>
<comment type="caution">
    <text evidence="2">The sequence shown here is derived from an EMBL/GenBank/DDBJ whole genome shotgun (WGS) entry which is preliminary data.</text>
</comment>
<feature type="domain" description="Ribosomal RNA large subunit methyltransferase K/L-like methyltransferase" evidence="1">
    <location>
        <begin position="141"/>
        <end position="249"/>
    </location>
</feature>
<dbReference type="GO" id="GO:0030488">
    <property type="term" value="P:tRNA methylation"/>
    <property type="evidence" value="ECO:0007669"/>
    <property type="project" value="TreeGrafter"/>
</dbReference>
<organism evidence="2 3">
    <name type="scientific">Paenibacillus oceani</name>
    <dbReference type="NCBI Taxonomy" id="2772510"/>
    <lineage>
        <taxon>Bacteria</taxon>
        <taxon>Bacillati</taxon>
        <taxon>Bacillota</taxon>
        <taxon>Bacilli</taxon>
        <taxon>Bacillales</taxon>
        <taxon>Paenibacillaceae</taxon>
        <taxon>Paenibacillus</taxon>
    </lineage>
</organism>
<name>A0A927C6T3_9BACL</name>
<dbReference type="InterPro" id="IPR000241">
    <property type="entry name" value="RlmKL-like_Mtase"/>
</dbReference>
<dbReference type="EMBL" id="JACXJA010000001">
    <property type="protein sequence ID" value="MBD2860591.1"/>
    <property type="molecule type" value="Genomic_DNA"/>
</dbReference>
<accession>A0A927C6T3</accession>
<evidence type="ECO:0000259" key="1">
    <source>
        <dbReference type="Pfam" id="PF01170"/>
    </source>
</evidence>
<dbReference type="InterPro" id="IPR029063">
    <property type="entry name" value="SAM-dependent_MTases_sf"/>
</dbReference>
<dbReference type="PANTHER" id="PTHR14911">
    <property type="entry name" value="THUMP DOMAIN-CONTAINING"/>
    <property type="match status" value="1"/>
</dbReference>
<keyword evidence="2" id="KW-0808">Transferase</keyword>